<gene>
    <name evidence="1" type="ORF">BFW87_00365</name>
</gene>
<evidence type="ECO:0000313" key="1">
    <source>
        <dbReference type="EMBL" id="OPB00902.1"/>
    </source>
</evidence>
<evidence type="ECO:0000313" key="2">
    <source>
        <dbReference type="Proteomes" id="UP000190965"/>
    </source>
</evidence>
<reference evidence="1 2" key="1">
    <citation type="submission" date="2016-12" db="EMBL/GenBank/DDBJ databases">
        <title>Draft genome sequences of seven strains of Pseudomonas fluorescens that produce 4-formylaminooxyvinylglycine.</title>
        <authorList>
            <person name="Okrent R.A."/>
            <person name="Manning V.A."/>
            <person name="Trippe K.M."/>
        </authorList>
    </citation>
    <scope>NUCLEOTIDE SEQUENCE [LARGE SCALE GENOMIC DNA]</scope>
    <source>
        <strain evidence="1 2">P5A</strain>
    </source>
</reference>
<proteinExistence type="predicted"/>
<dbReference type="RefSeq" id="WP_176159686.1">
    <property type="nucleotide sequence ID" value="NZ_MSDF01000001.1"/>
</dbReference>
<dbReference type="Proteomes" id="UP000190965">
    <property type="component" value="Unassembled WGS sequence"/>
</dbReference>
<comment type="caution">
    <text evidence="1">The sequence shown here is derived from an EMBL/GenBank/DDBJ whole genome shotgun (WGS) entry which is preliminary data.</text>
</comment>
<accession>A0A1T2Z8D7</accession>
<protein>
    <submittedName>
        <fullName evidence="1">Uncharacterized protein</fullName>
    </submittedName>
</protein>
<name>A0A1T2Z8D7_PSEFL</name>
<dbReference type="AlphaFoldDB" id="A0A1T2Z8D7"/>
<sequence>MGDVYEVAGQLVKSVYYCNVPTIVQHMEDRMLPRHTSPSYFVRGNRADVTQLLKTTPATKLTFSVIGVQPGIRRSAINAHLSDLMAFCISYARQGGAAKAYWLVNEPEN</sequence>
<dbReference type="EMBL" id="MSDF01000001">
    <property type="protein sequence ID" value="OPB00902.1"/>
    <property type="molecule type" value="Genomic_DNA"/>
</dbReference>
<organism evidence="1 2">
    <name type="scientific">Pseudomonas fluorescens</name>
    <dbReference type="NCBI Taxonomy" id="294"/>
    <lineage>
        <taxon>Bacteria</taxon>
        <taxon>Pseudomonadati</taxon>
        <taxon>Pseudomonadota</taxon>
        <taxon>Gammaproteobacteria</taxon>
        <taxon>Pseudomonadales</taxon>
        <taxon>Pseudomonadaceae</taxon>
        <taxon>Pseudomonas</taxon>
    </lineage>
</organism>